<evidence type="ECO:0000313" key="2">
    <source>
        <dbReference type="WBParaSite" id="nRc.2.0.1.t29090-RA"/>
    </source>
</evidence>
<dbReference type="Proteomes" id="UP000887565">
    <property type="component" value="Unplaced"/>
</dbReference>
<protein>
    <submittedName>
        <fullName evidence="2">Uncharacterized protein</fullName>
    </submittedName>
</protein>
<reference evidence="2" key="1">
    <citation type="submission" date="2022-11" db="UniProtKB">
        <authorList>
            <consortium name="WormBaseParasite"/>
        </authorList>
    </citation>
    <scope>IDENTIFICATION</scope>
</reference>
<dbReference type="WBParaSite" id="nRc.2.0.1.t29090-RA">
    <property type="protein sequence ID" value="nRc.2.0.1.t29090-RA"/>
    <property type="gene ID" value="nRc.2.0.1.g29090"/>
</dbReference>
<name>A0A915JS10_ROMCU</name>
<keyword evidence="1" id="KW-1185">Reference proteome</keyword>
<accession>A0A915JS10</accession>
<dbReference type="AlphaFoldDB" id="A0A915JS10"/>
<sequence length="148" mass="17498">MTLRKNEEALSMQIRNLQHKKIMRKNHCNPTARAGDNFDIELVIILMTFELYRTWDQNESKTKVHSCTFLQISEMGMFGWKPSDFENFVTSNYGVKIFLDHSRQPCIWQHIPMLLTNDNIFASIASKQFLIDTKIERTFCSWQPFDKS</sequence>
<evidence type="ECO:0000313" key="1">
    <source>
        <dbReference type="Proteomes" id="UP000887565"/>
    </source>
</evidence>
<proteinExistence type="predicted"/>
<organism evidence="1 2">
    <name type="scientific">Romanomermis culicivorax</name>
    <name type="common">Nematode worm</name>
    <dbReference type="NCBI Taxonomy" id="13658"/>
    <lineage>
        <taxon>Eukaryota</taxon>
        <taxon>Metazoa</taxon>
        <taxon>Ecdysozoa</taxon>
        <taxon>Nematoda</taxon>
        <taxon>Enoplea</taxon>
        <taxon>Dorylaimia</taxon>
        <taxon>Mermithida</taxon>
        <taxon>Mermithoidea</taxon>
        <taxon>Mermithidae</taxon>
        <taxon>Romanomermis</taxon>
    </lineage>
</organism>